<accession>A0ABW5QNQ5</accession>
<protein>
    <submittedName>
        <fullName evidence="2">DUF2934 domain-containing protein</fullName>
    </submittedName>
</protein>
<reference evidence="3" key="1">
    <citation type="journal article" date="2019" name="Int. J. Syst. Evol. Microbiol.">
        <title>The Global Catalogue of Microorganisms (GCM) 10K type strain sequencing project: providing services to taxonomists for standard genome sequencing and annotation.</title>
        <authorList>
            <consortium name="The Broad Institute Genomics Platform"/>
            <consortium name="The Broad Institute Genome Sequencing Center for Infectious Disease"/>
            <person name="Wu L."/>
            <person name="Ma J."/>
        </authorList>
    </citation>
    <scope>NUCLEOTIDE SEQUENCE [LARGE SCALE GENOMIC DNA]</scope>
    <source>
        <strain evidence="3">CCM 7427</strain>
    </source>
</reference>
<sequence length="65" mass="7321">MDPHQDDRIRDRAYALWEAAGSPEGDDQRFWHQAERELAEEGDLDISEEQSKGGKPVVQAGFAAH</sequence>
<name>A0ABW5QNQ5_9HYPH</name>
<proteinExistence type="predicted"/>
<feature type="region of interest" description="Disordered" evidence="1">
    <location>
        <begin position="42"/>
        <end position="65"/>
    </location>
</feature>
<dbReference type="InterPro" id="IPR021327">
    <property type="entry name" value="DUF2934"/>
</dbReference>
<dbReference type="EMBL" id="JBHUNP010000001">
    <property type="protein sequence ID" value="MFD2649278.1"/>
    <property type="molecule type" value="Genomic_DNA"/>
</dbReference>
<evidence type="ECO:0000313" key="3">
    <source>
        <dbReference type="Proteomes" id="UP001597521"/>
    </source>
</evidence>
<gene>
    <name evidence="2" type="ORF">ACFSX5_15940</name>
</gene>
<dbReference type="RefSeq" id="WP_386834777.1">
    <property type="nucleotide sequence ID" value="NZ_JBHUNP010000001.1"/>
</dbReference>
<evidence type="ECO:0000256" key="1">
    <source>
        <dbReference type="SAM" id="MobiDB-lite"/>
    </source>
</evidence>
<dbReference type="Proteomes" id="UP001597521">
    <property type="component" value="Unassembled WGS sequence"/>
</dbReference>
<comment type="caution">
    <text evidence="2">The sequence shown here is derived from an EMBL/GenBank/DDBJ whole genome shotgun (WGS) entry which is preliminary data.</text>
</comment>
<keyword evidence="3" id="KW-1185">Reference proteome</keyword>
<organism evidence="2 3">
    <name type="scientific">Devosia albogilva</name>
    <dbReference type="NCBI Taxonomy" id="429726"/>
    <lineage>
        <taxon>Bacteria</taxon>
        <taxon>Pseudomonadati</taxon>
        <taxon>Pseudomonadota</taxon>
        <taxon>Alphaproteobacteria</taxon>
        <taxon>Hyphomicrobiales</taxon>
        <taxon>Devosiaceae</taxon>
        <taxon>Devosia</taxon>
    </lineage>
</organism>
<evidence type="ECO:0000313" key="2">
    <source>
        <dbReference type="EMBL" id="MFD2649278.1"/>
    </source>
</evidence>
<dbReference type="Pfam" id="PF11154">
    <property type="entry name" value="DUF2934"/>
    <property type="match status" value="1"/>
</dbReference>